<gene>
    <name evidence="3" type="ORF">GCM10023185_20490</name>
</gene>
<proteinExistence type="predicted"/>
<organism evidence="3 4">
    <name type="scientific">Hymenobacter saemangeumensis</name>
    <dbReference type="NCBI Taxonomy" id="1084522"/>
    <lineage>
        <taxon>Bacteria</taxon>
        <taxon>Pseudomonadati</taxon>
        <taxon>Bacteroidota</taxon>
        <taxon>Cytophagia</taxon>
        <taxon>Cytophagales</taxon>
        <taxon>Hymenobacteraceae</taxon>
        <taxon>Hymenobacter</taxon>
    </lineage>
</organism>
<keyword evidence="2" id="KW-0732">Signal</keyword>
<evidence type="ECO:0000256" key="2">
    <source>
        <dbReference type="SAM" id="SignalP"/>
    </source>
</evidence>
<feature type="signal peptide" evidence="2">
    <location>
        <begin position="1"/>
        <end position="27"/>
    </location>
</feature>
<sequence>MKTLFFRRLLISAFPIASLLQAAPATAQLSANPLLELFPATYVPGSDSSVAGLALLDLRARRLAPDAVGVVLYWTTSSEPNDAGIVIERRDEGDAAFHRVAVVPGHSGTLPYSYSFVDAYNASATPSTYRLRRLADGTLPSLVSQPQTVPGAKSGPANLDEQPPLLVGMAK</sequence>
<evidence type="ECO:0000256" key="1">
    <source>
        <dbReference type="SAM" id="MobiDB-lite"/>
    </source>
</evidence>
<feature type="chain" id="PRO_5046455856" evidence="2">
    <location>
        <begin position="28"/>
        <end position="171"/>
    </location>
</feature>
<dbReference type="RefSeq" id="WP_345235938.1">
    <property type="nucleotide sequence ID" value="NZ_BAABGZ010000020.1"/>
</dbReference>
<comment type="caution">
    <text evidence="3">The sequence shown here is derived from an EMBL/GenBank/DDBJ whole genome shotgun (WGS) entry which is preliminary data.</text>
</comment>
<name>A0ABP8IDL0_9BACT</name>
<keyword evidence="4" id="KW-1185">Reference proteome</keyword>
<feature type="region of interest" description="Disordered" evidence="1">
    <location>
        <begin position="142"/>
        <end position="171"/>
    </location>
</feature>
<accession>A0ABP8IDL0</accession>
<reference evidence="4" key="1">
    <citation type="journal article" date="2019" name="Int. J. Syst. Evol. Microbiol.">
        <title>The Global Catalogue of Microorganisms (GCM) 10K type strain sequencing project: providing services to taxonomists for standard genome sequencing and annotation.</title>
        <authorList>
            <consortium name="The Broad Institute Genomics Platform"/>
            <consortium name="The Broad Institute Genome Sequencing Center for Infectious Disease"/>
            <person name="Wu L."/>
            <person name="Ma J."/>
        </authorList>
    </citation>
    <scope>NUCLEOTIDE SEQUENCE [LARGE SCALE GENOMIC DNA]</scope>
    <source>
        <strain evidence="4">JCM 17923</strain>
    </source>
</reference>
<dbReference type="EMBL" id="BAABGZ010000020">
    <property type="protein sequence ID" value="GAA4356586.1"/>
    <property type="molecule type" value="Genomic_DNA"/>
</dbReference>
<dbReference type="Proteomes" id="UP001501153">
    <property type="component" value="Unassembled WGS sequence"/>
</dbReference>
<evidence type="ECO:0000313" key="3">
    <source>
        <dbReference type="EMBL" id="GAA4356586.1"/>
    </source>
</evidence>
<evidence type="ECO:0000313" key="4">
    <source>
        <dbReference type="Proteomes" id="UP001501153"/>
    </source>
</evidence>
<protein>
    <submittedName>
        <fullName evidence="3">Uncharacterized protein</fullName>
    </submittedName>
</protein>